<dbReference type="Proteomes" id="UP000663859">
    <property type="component" value="Unassembled WGS sequence"/>
</dbReference>
<sequence>MVTQSHGMPRPEVKKAPIQSKGRCWMLFLAIGGILSSWAYPADLSQERLKEQAFWTLAHGLFDRTLAYAERYLRQFPHTRAAAEVQLAQAQALYFSKEPREALRVLSRPRGEVPAELRSQWSWWQLQSLAACGKWDEAEQLAQGVLAKVASEEEKQKWSYALAWIFWQQGKKEQAKEALQKLALGSSGWSKKALLDLGRIEIEDGEKELARSRFERLAQTAPGNNPVHEAWFWLGELDRDAGKLEQAIQWQKKFLEEATPAERQFRLAAAYSLGKSLLAVGEPEKAMDFLEGILFHTPGIRASSLGWALAELYVQTARESATVAMRWGRWEEVLPQLDADGRVWIDWLRLRLAMEDPKLAAFLGPKRQALLGWQRIVEEGLPPFWKAFGYYQLAMEWLKQGEADRALEALGQAQELASPALAGYPHFVMGEILFAKGVYGRAAEHYREAAIEDPRLGEKATFNWLVSLARGGKVEEFEKGYQIFVRRYPSSQLLEPLVCERAELYRRLGKDALAEQAFREGLALPGLGKNHPGLLLALGDLLFENRHYREARACYQEVAQAVKGGAQKEEALYKVILSAYWSGELDARQARDSLLSWVSTHSHHSMAPIALFQAGELSLLVQDLVGAEAAFGKLAVEYPQHELADASLYWAARASLARGDGSNALALLEKIPEGSSWKAQARLLQARVYQNAGQYRVAADLLHNLLQQAKVDNAVMAEARMAEGECLFALGDYNKAAILFSQAAQSSFLASVRREEALYKEAMALDKEGRKEEALELFLALLEGKVGESEAKSFFWRVKAGLEAASLRLAAKDWEGAIAVYEALEELGGPTREEFHRTVMTLRREHFVLPQK</sequence>
<dbReference type="Pfam" id="PF13181">
    <property type="entry name" value="TPR_8"/>
    <property type="match status" value="1"/>
</dbReference>
<dbReference type="RefSeq" id="WP_174581750.1">
    <property type="nucleotide sequence ID" value="NZ_CAJNOB010000001.1"/>
</dbReference>
<reference evidence="1" key="1">
    <citation type="submission" date="2021-02" db="EMBL/GenBank/DDBJ databases">
        <authorList>
            <person name="Cremers G."/>
            <person name="Picone N."/>
        </authorList>
    </citation>
    <scope>NUCLEOTIDE SEQUENCE</scope>
    <source>
        <strain evidence="1">PQ17</strain>
    </source>
</reference>
<dbReference type="InterPro" id="IPR011990">
    <property type="entry name" value="TPR-like_helical_dom_sf"/>
</dbReference>
<evidence type="ECO:0000313" key="2">
    <source>
        <dbReference type="Proteomes" id="UP000663859"/>
    </source>
</evidence>
<evidence type="ECO:0000313" key="1">
    <source>
        <dbReference type="EMBL" id="CAF0689667.1"/>
    </source>
</evidence>
<proteinExistence type="predicted"/>
<dbReference type="AlphaFoldDB" id="A0A8J2BMG6"/>
<comment type="caution">
    <text evidence="1">The sequence shown here is derived from an EMBL/GenBank/DDBJ whole genome shotgun (WGS) entry which is preliminary data.</text>
</comment>
<keyword evidence="2" id="KW-1185">Reference proteome</keyword>
<dbReference type="SUPFAM" id="SSF48452">
    <property type="entry name" value="TPR-like"/>
    <property type="match status" value="3"/>
</dbReference>
<gene>
    <name evidence="1" type="ORF">MPNT_10307</name>
</gene>
<protein>
    <recommendedName>
        <fullName evidence="3">Tetratricopeptide repeat protein</fullName>
    </recommendedName>
</protein>
<dbReference type="PANTHER" id="PTHR12558">
    <property type="entry name" value="CELL DIVISION CYCLE 16,23,27"/>
    <property type="match status" value="1"/>
</dbReference>
<dbReference type="SUPFAM" id="SSF81901">
    <property type="entry name" value="HCP-like"/>
    <property type="match status" value="1"/>
</dbReference>
<dbReference type="InterPro" id="IPR019734">
    <property type="entry name" value="TPR_rpt"/>
</dbReference>
<dbReference type="Pfam" id="PF13432">
    <property type="entry name" value="TPR_16"/>
    <property type="match status" value="3"/>
</dbReference>
<accession>A0A8J2BMG6</accession>
<organism evidence="1 2">
    <name type="scientific">Candidatus Methylacidithermus pantelleriae</name>
    <dbReference type="NCBI Taxonomy" id="2744239"/>
    <lineage>
        <taxon>Bacteria</taxon>
        <taxon>Pseudomonadati</taxon>
        <taxon>Verrucomicrobiota</taxon>
        <taxon>Methylacidiphilae</taxon>
        <taxon>Methylacidiphilales</taxon>
        <taxon>Methylacidiphilaceae</taxon>
        <taxon>Candidatus Methylacidithermus</taxon>
    </lineage>
</organism>
<dbReference type="PANTHER" id="PTHR12558:SF13">
    <property type="entry name" value="CELL DIVISION CYCLE PROTEIN 27 HOMOLOG"/>
    <property type="match status" value="1"/>
</dbReference>
<dbReference type="SMART" id="SM00028">
    <property type="entry name" value="TPR"/>
    <property type="match status" value="8"/>
</dbReference>
<dbReference type="EMBL" id="CAJNOB010000001">
    <property type="protein sequence ID" value="CAF0689667.1"/>
    <property type="molecule type" value="Genomic_DNA"/>
</dbReference>
<evidence type="ECO:0008006" key="3">
    <source>
        <dbReference type="Google" id="ProtNLM"/>
    </source>
</evidence>
<dbReference type="Gene3D" id="1.25.40.10">
    <property type="entry name" value="Tetratricopeptide repeat domain"/>
    <property type="match status" value="4"/>
</dbReference>
<name>A0A8J2BMG6_9BACT</name>